<keyword evidence="4" id="KW-0964">Secreted</keyword>
<dbReference type="EMBL" id="JBEXIP010000042">
    <property type="protein sequence ID" value="MET8437678.1"/>
    <property type="molecule type" value="Genomic_DNA"/>
</dbReference>
<comment type="subcellular location">
    <subcellularLocation>
        <location evidence="2">Secreted</location>
    </subcellularLocation>
</comment>
<dbReference type="InterPro" id="IPR001842">
    <property type="entry name" value="Peptidase_M36"/>
</dbReference>
<evidence type="ECO:0000256" key="4">
    <source>
        <dbReference type="ARBA" id="ARBA00022525"/>
    </source>
</evidence>
<evidence type="ECO:0000256" key="3">
    <source>
        <dbReference type="ARBA" id="ARBA00006006"/>
    </source>
</evidence>
<keyword evidence="7" id="KW-0732">Signal</keyword>
<dbReference type="Gene3D" id="1.10.390.10">
    <property type="entry name" value="Neutral Protease Domain 2"/>
    <property type="match status" value="1"/>
</dbReference>
<dbReference type="Gene3D" id="2.60.40.10">
    <property type="entry name" value="Immunoglobulins"/>
    <property type="match status" value="2"/>
</dbReference>
<gene>
    <name evidence="14" type="ORF">ABZV61_33965</name>
</gene>
<evidence type="ECO:0000313" key="15">
    <source>
        <dbReference type="Proteomes" id="UP001550044"/>
    </source>
</evidence>
<dbReference type="SUPFAM" id="SSF55486">
    <property type="entry name" value="Metalloproteases ('zincins'), catalytic domain"/>
    <property type="match status" value="1"/>
</dbReference>
<dbReference type="InterPro" id="IPR011096">
    <property type="entry name" value="FTP_domain"/>
</dbReference>
<feature type="domain" description="PKD/Chitinase" evidence="13">
    <location>
        <begin position="738"/>
        <end position="844"/>
    </location>
</feature>
<reference evidence="14 15" key="1">
    <citation type="submission" date="2024-06" db="EMBL/GenBank/DDBJ databases">
        <title>The Natural Products Discovery Center: Release of the First 8490 Sequenced Strains for Exploring Actinobacteria Biosynthetic Diversity.</title>
        <authorList>
            <person name="Kalkreuter E."/>
            <person name="Kautsar S.A."/>
            <person name="Yang D."/>
            <person name="Bader C.D."/>
            <person name="Teijaro C.N."/>
            <person name="Fluegel L."/>
            <person name="Davis C.M."/>
            <person name="Simpson J.R."/>
            <person name="Lauterbach L."/>
            <person name="Steele A.D."/>
            <person name="Gui C."/>
            <person name="Meng S."/>
            <person name="Li G."/>
            <person name="Viehrig K."/>
            <person name="Ye F."/>
            <person name="Su P."/>
            <person name="Kiefer A.F."/>
            <person name="Nichols A."/>
            <person name="Cepeda A.J."/>
            <person name="Yan W."/>
            <person name="Fan B."/>
            <person name="Jiang Y."/>
            <person name="Adhikari A."/>
            <person name="Zheng C.-J."/>
            <person name="Schuster L."/>
            <person name="Cowan T.M."/>
            <person name="Smanski M.J."/>
            <person name="Chevrette M.G."/>
            <person name="De Carvalho L.P.S."/>
            <person name="Shen B."/>
        </authorList>
    </citation>
    <scope>NUCLEOTIDE SEQUENCE [LARGE SCALE GENOMIC DNA]</scope>
    <source>
        <strain evidence="14 15">NPDC005137</strain>
    </source>
</reference>
<keyword evidence="15" id="KW-1185">Reference proteome</keyword>
<dbReference type="Pfam" id="PF07504">
    <property type="entry name" value="FTP"/>
    <property type="match status" value="1"/>
</dbReference>
<feature type="region of interest" description="Disordered" evidence="12">
    <location>
        <begin position="521"/>
        <end position="573"/>
    </location>
</feature>
<evidence type="ECO:0000256" key="9">
    <source>
        <dbReference type="ARBA" id="ARBA00022833"/>
    </source>
</evidence>
<evidence type="ECO:0000256" key="8">
    <source>
        <dbReference type="ARBA" id="ARBA00022801"/>
    </source>
</evidence>
<dbReference type="InterPro" id="IPR000601">
    <property type="entry name" value="PKD_dom"/>
</dbReference>
<dbReference type="CDD" id="cd09596">
    <property type="entry name" value="M36"/>
    <property type="match status" value="1"/>
</dbReference>
<dbReference type="SMART" id="SM00089">
    <property type="entry name" value="PKD"/>
    <property type="match status" value="3"/>
</dbReference>
<keyword evidence="10" id="KW-0482">Metalloprotease</keyword>
<evidence type="ECO:0000256" key="2">
    <source>
        <dbReference type="ARBA" id="ARBA00004613"/>
    </source>
</evidence>
<proteinExistence type="inferred from homology"/>
<sequence>MVSPERKKALTAASSIDTGTIALKHVRDHADLYGLSAAELAALKVVKSYRTDHNGVQHVFIGQADNGIPVYGGRLSVAVDRSGRIITATGSLIPDAHADGTATHLDRKAALGRAAASVGTDPAGTGTATRVTFPLADGARPAWRTTITADNGHLYDTVVDAGSGRILFRSDLTHNEGEGRVFTGQNPTAGDASVVPFSGLGRPWVGGRVTTGNNAEASQNLDGADSLGYQPQTPAAGDPAYQHFNYTFTDAFRSSGGTDLTTDRDAVVTQAFYYTNRMHDFLYGLGFDEASGNFQEDNLGNGGAGGDRVQVYVDYDADGDSACNANFGTPEDGQNPTMRLFVGRDSCGQFNTHRGMNGDTVAHEYSHGLSNRLVGGGELGDGDQTGALGEGWGDAIATSMWSDPVYGEYANREPTGVRRFAYDDSPLTYGDLCEGGCEVHNDGEIWATAMWNMRTALVGAHGNATGKQQHEQLMVDGMKMTPSTPDFLDARDGILAADRADYGGANQCLLWGVFASRGMGASASSPSQGEANPATDYPASCAPTADAGGPYTTKEGSDVRLDASGSSSSAGSASYAWDLDGDGAYDDATGVSPLFDRVGQDGTYTVGLRVGNAAGSDTDTATVTVTNVVPAINFTVKGPREEGGKLTVSGTVTDPGWLDPLTATIDPGDGKPVPLPGQLENNRPDATLTFSKELVFGDNGTFTVKVCGSDDDTTTCQDAEITVANVDPTAAIDTSEAVQLAGGKTIVVHAGEEKEYAGRVTDPGSDDETMTWAWGDGTPDTRTTSLVNPPGTDPARSPSVQPRDVTDTQGHTYDKPCLYDLSFTARDDDGGTGSDRTPLIVQGNAPLSLLADVWYVKYLTGDLTGLGKERLDCYLKIVQHSSAVFSEVRNVSTQEKAAQTLFLSLLDPERTFDRQLLAAWLNFANGSFDPDELVDTNSDLKADTPFLEAVQHAEAVRLDPDATRQERAEQVAILTCINIPLV</sequence>
<dbReference type="SUPFAM" id="SSF49299">
    <property type="entry name" value="PKD domain"/>
    <property type="match status" value="1"/>
</dbReference>
<evidence type="ECO:0000256" key="6">
    <source>
        <dbReference type="ARBA" id="ARBA00022723"/>
    </source>
</evidence>
<evidence type="ECO:0000313" key="14">
    <source>
        <dbReference type="EMBL" id="MET8437678.1"/>
    </source>
</evidence>
<evidence type="ECO:0000256" key="12">
    <source>
        <dbReference type="SAM" id="MobiDB-lite"/>
    </source>
</evidence>
<evidence type="ECO:0000256" key="11">
    <source>
        <dbReference type="ARBA" id="ARBA00023145"/>
    </source>
</evidence>
<keyword evidence="8" id="KW-0378">Hydrolase</keyword>
<feature type="domain" description="PKD/Chitinase" evidence="13">
    <location>
        <begin position="631"/>
        <end position="726"/>
    </location>
</feature>
<keyword evidence="11" id="KW-0865">Zymogen</keyword>
<evidence type="ECO:0000256" key="5">
    <source>
        <dbReference type="ARBA" id="ARBA00022670"/>
    </source>
</evidence>
<dbReference type="InterPro" id="IPR035986">
    <property type="entry name" value="PKD_dom_sf"/>
</dbReference>
<protein>
    <submittedName>
        <fullName evidence="14">M36 family metallopeptidase</fullName>
    </submittedName>
</protein>
<dbReference type="PANTHER" id="PTHR33478:SF1">
    <property type="entry name" value="EXTRACELLULAR METALLOPROTEINASE MEP"/>
    <property type="match status" value="1"/>
</dbReference>
<evidence type="ECO:0000256" key="10">
    <source>
        <dbReference type="ARBA" id="ARBA00023049"/>
    </source>
</evidence>
<dbReference type="InterPro" id="IPR050371">
    <property type="entry name" value="Fungal_virulence_M36"/>
</dbReference>
<accession>A0ABV2UIJ7</accession>
<keyword evidence="6" id="KW-0479">Metal-binding</keyword>
<comment type="caution">
    <text evidence="14">The sequence shown here is derived from an EMBL/GenBank/DDBJ whole genome shotgun (WGS) entry which is preliminary data.</text>
</comment>
<dbReference type="Pfam" id="PF02128">
    <property type="entry name" value="Peptidase_M36"/>
    <property type="match status" value="1"/>
</dbReference>
<dbReference type="Pfam" id="PF18911">
    <property type="entry name" value="PKD_4"/>
    <property type="match status" value="1"/>
</dbReference>
<keyword evidence="9" id="KW-0862">Zinc</keyword>
<feature type="region of interest" description="Disordered" evidence="12">
    <location>
        <begin position="773"/>
        <end position="811"/>
    </location>
</feature>
<dbReference type="Proteomes" id="UP001550044">
    <property type="component" value="Unassembled WGS sequence"/>
</dbReference>
<comment type="cofactor">
    <cofactor evidence="1">
        <name>Zn(2+)</name>
        <dbReference type="ChEBI" id="CHEBI:29105"/>
    </cofactor>
</comment>
<evidence type="ECO:0000256" key="7">
    <source>
        <dbReference type="ARBA" id="ARBA00022729"/>
    </source>
</evidence>
<feature type="domain" description="PKD/Chitinase" evidence="13">
    <location>
        <begin position="544"/>
        <end position="628"/>
    </location>
</feature>
<evidence type="ECO:0000256" key="1">
    <source>
        <dbReference type="ARBA" id="ARBA00001947"/>
    </source>
</evidence>
<evidence type="ECO:0000259" key="13">
    <source>
        <dbReference type="SMART" id="SM00089"/>
    </source>
</evidence>
<dbReference type="InterPro" id="IPR022409">
    <property type="entry name" value="PKD/Chitinase_dom"/>
</dbReference>
<name>A0ABV2UIJ7_9ACTN</name>
<feature type="compositionally biased region" description="Low complexity" evidence="12">
    <location>
        <begin position="563"/>
        <end position="573"/>
    </location>
</feature>
<organism evidence="14 15">
    <name type="scientific">Streptomyces sp. 900116325</name>
    <dbReference type="NCBI Taxonomy" id="3154295"/>
    <lineage>
        <taxon>Bacteria</taxon>
        <taxon>Bacillati</taxon>
        <taxon>Actinomycetota</taxon>
        <taxon>Actinomycetes</taxon>
        <taxon>Kitasatosporales</taxon>
        <taxon>Streptomycetaceae</taxon>
        <taxon>Streptomyces</taxon>
    </lineage>
</organism>
<comment type="similarity">
    <text evidence="3">Belongs to the peptidase M36 family.</text>
</comment>
<dbReference type="Gene3D" id="3.10.170.10">
    <property type="match status" value="1"/>
</dbReference>
<dbReference type="InterPro" id="IPR027268">
    <property type="entry name" value="Peptidase_M4/M1_CTD_sf"/>
</dbReference>
<dbReference type="Gene3D" id="3.10.450.490">
    <property type="match status" value="1"/>
</dbReference>
<dbReference type="InterPro" id="IPR013783">
    <property type="entry name" value="Ig-like_fold"/>
</dbReference>
<dbReference type="PANTHER" id="PTHR33478">
    <property type="entry name" value="EXTRACELLULAR METALLOPROTEINASE MEP"/>
    <property type="match status" value="1"/>
</dbReference>
<keyword evidence="5" id="KW-0645">Protease</keyword>
<dbReference type="RefSeq" id="WP_356712312.1">
    <property type="nucleotide sequence ID" value="NZ_JBEXIP010000042.1"/>
</dbReference>